<comment type="caution">
    <text evidence="1">The sequence shown here is derived from an EMBL/GenBank/DDBJ whole genome shotgun (WGS) entry which is preliminary data.</text>
</comment>
<evidence type="ECO:0000313" key="1">
    <source>
        <dbReference type="EMBL" id="KAI4374478.1"/>
    </source>
</evidence>
<gene>
    <name evidence="1" type="ORF">MLD38_012467</name>
</gene>
<name>A0ACB9RAK8_9MYRT</name>
<organism evidence="1 2">
    <name type="scientific">Melastoma candidum</name>
    <dbReference type="NCBI Taxonomy" id="119954"/>
    <lineage>
        <taxon>Eukaryota</taxon>
        <taxon>Viridiplantae</taxon>
        <taxon>Streptophyta</taxon>
        <taxon>Embryophyta</taxon>
        <taxon>Tracheophyta</taxon>
        <taxon>Spermatophyta</taxon>
        <taxon>Magnoliopsida</taxon>
        <taxon>eudicotyledons</taxon>
        <taxon>Gunneridae</taxon>
        <taxon>Pentapetalae</taxon>
        <taxon>rosids</taxon>
        <taxon>malvids</taxon>
        <taxon>Myrtales</taxon>
        <taxon>Melastomataceae</taxon>
        <taxon>Melastomatoideae</taxon>
        <taxon>Melastomateae</taxon>
        <taxon>Melastoma</taxon>
    </lineage>
</organism>
<proteinExistence type="predicted"/>
<keyword evidence="2" id="KW-1185">Reference proteome</keyword>
<evidence type="ECO:0000313" key="2">
    <source>
        <dbReference type="Proteomes" id="UP001057402"/>
    </source>
</evidence>
<sequence>MDSSFADTCSYYVLETEESAVDYPETEVDVDGDPSSDPETEDYFYYDHDNDSGSEDDENVERKGFQVFEADIKHKKAERTGKALETLLSLSAITHLSPYGWMSNITQSV</sequence>
<reference evidence="2" key="1">
    <citation type="journal article" date="2023" name="Front. Plant Sci.">
        <title>Chromosomal-level genome assembly of Melastoma candidum provides insights into trichome evolution.</title>
        <authorList>
            <person name="Zhong Y."/>
            <person name="Wu W."/>
            <person name="Sun C."/>
            <person name="Zou P."/>
            <person name="Liu Y."/>
            <person name="Dai S."/>
            <person name="Zhou R."/>
        </authorList>
    </citation>
    <scope>NUCLEOTIDE SEQUENCE [LARGE SCALE GENOMIC DNA]</scope>
</reference>
<protein>
    <submittedName>
        <fullName evidence="1">Uncharacterized protein</fullName>
    </submittedName>
</protein>
<dbReference type="EMBL" id="CM042883">
    <property type="protein sequence ID" value="KAI4374478.1"/>
    <property type="molecule type" value="Genomic_DNA"/>
</dbReference>
<accession>A0ACB9RAK8</accession>
<dbReference type="Proteomes" id="UP001057402">
    <property type="component" value="Chromosome 4"/>
</dbReference>